<reference evidence="4" key="1">
    <citation type="submission" date="2019-04" db="EMBL/GenBank/DDBJ databases">
        <title>Evolution of Biomass-Degrading Anaerobic Consortia Revealed by Metagenomics.</title>
        <authorList>
            <person name="Peng X."/>
        </authorList>
    </citation>
    <scope>NUCLEOTIDE SEQUENCE</scope>
    <source>
        <strain evidence="4">SIG254</strain>
    </source>
</reference>
<dbReference type="GO" id="GO:0016747">
    <property type="term" value="F:acyltransferase activity, transferring groups other than amino-acyl groups"/>
    <property type="evidence" value="ECO:0007669"/>
    <property type="project" value="InterPro"/>
</dbReference>
<evidence type="ECO:0000256" key="2">
    <source>
        <dbReference type="ARBA" id="ARBA00023315"/>
    </source>
</evidence>
<dbReference type="Gene3D" id="3.40.630.30">
    <property type="match status" value="1"/>
</dbReference>
<evidence type="ECO:0000313" key="4">
    <source>
        <dbReference type="EMBL" id="MBE6060558.1"/>
    </source>
</evidence>
<dbReference type="EMBL" id="SVCM01000120">
    <property type="protein sequence ID" value="MBE6060558.1"/>
    <property type="molecule type" value="Genomic_DNA"/>
</dbReference>
<protein>
    <submittedName>
        <fullName evidence="4">GNAT family N-acetyltransferase</fullName>
    </submittedName>
</protein>
<dbReference type="InterPro" id="IPR016181">
    <property type="entry name" value="Acyl_CoA_acyltransferase"/>
</dbReference>
<gene>
    <name evidence="4" type="ORF">E7215_10370</name>
</gene>
<dbReference type="PANTHER" id="PTHR43420">
    <property type="entry name" value="ACETYLTRANSFERASE"/>
    <property type="match status" value="1"/>
</dbReference>
<dbReference type="InterPro" id="IPR050680">
    <property type="entry name" value="YpeA/RimI_acetyltransf"/>
</dbReference>
<dbReference type="AlphaFoldDB" id="A0A927WBD0"/>
<evidence type="ECO:0000256" key="1">
    <source>
        <dbReference type="ARBA" id="ARBA00022679"/>
    </source>
</evidence>
<keyword evidence="2" id="KW-0012">Acyltransferase</keyword>
<dbReference type="SUPFAM" id="SSF55729">
    <property type="entry name" value="Acyl-CoA N-acyltransferases (Nat)"/>
    <property type="match status" value="1"/>
</dbReference>
<accession>A0A927WBD0</accession>
<comment type="caution">
    <text evidence="4">The sequence shown here is derived from an EMBL/GenBank/DDBJ whole genome shotgun (WGS) entry which is preliminary data.</text>
</comment>
<proteinExistence type="predicted"/>
<name>A0A927WBD0_9CLOT</name>
<dbReference type="PROSITE" id="PS51186">
    <property type="entry name" value="GNAT"/>
    <property type="match status" value="1"/>
</dbReference>
<dbReference type="Proteomes" id="UP000768462">
    <property type="component" value="Unassembled WGS sequence"/>
</dbReference>
<dbReference type="CDD" id="cd04301">
    <property type="entry name" value="NAT_SF"/>
    <property type="match status" value="1"/>
</dbReference>
<dbReference type="PANTHER" id="PTHR43420:SF47">
    <property type="entry name" value="N-ACETYLTRANSFERASE DOMAIN-CONTAINING PROTEIN"/>
    <property type="match status" value="1"/>
</dbReference>
<organism evidence="4 5">
    <name type="scientific">Clostridium sulfidigenes</name>
    <dbReference type="NCBI Taxonomy" id="318464"/>
    <lineage>
        <taxon>Bacteria</taxon>
        <taxon>Bacillati</taxon>
        <taxon>Bacillota</taxon>
        <taxon>Clostridia</taxon>
        <taxon>Eubacteriales</taxon>
        <taxon>Clostridiaceae</taxon>
        <taxon>Clostridium</taxon>
    </lineage>
</organism>
<keyword evidence="1" id="KW-0808">Transferase</keyword>
<sequence length="278" mass="32605">MGDKMSIEIKNPKEDQYGNSKENIFLAFSDDGSYLGSAYTYPNINYHQAHETPYLIFIDIDIESNMDKLLKDEVKQKLFDKVFLRAKELQRERSDLKARIYSGFEYNNEKLDFYIKNGFDENYSIIMEADIEENPKYTFTEVEVTEINLSSQKELMEYSAIYNEIFISPLDVDALLEQSKEKHFKNLYFLVDGNIQGGCTIFEKDGYGYIETLYVLSEARGKGISKIIVKYIFNYFLSKNLNKTKLEVWELNKRAINLYKSFGYNEVEKNFMFPGITL</sequence>
<dbReference type="Pfam" id="PF00583">
    <property type="entry name" value="Acetyltransf_1"/>
    <property type="match status" value="1"/>
</dbReference>
<evidence type="ECO:0000259" key="3">
    <source>
        <dbReference type="PROSITE" id="PS51186"/>
    </source>
</evidence>
<evidence type="ECO:0000313" key="5">
    <source>
        <dbReference type="Proteomes" id="UP000768462"/>
    </source>
</evidence>
<feature type="domain" description="N-acetyltransferase" evidence="3">
    <location>
        <begin position="145"/>
        <end position="278"/>
    </location>
</feature>
<dbReference type="InterPro" id="IPR000182">
    <property type="entry name" value="GNAT_dom"/>
</dbReference>